<organism evidence="1 2">
    <name type="scientific">Hibiscus sabdariffa</name>
    <name type="common">roselle</name>
    <dbReference type="NCBI Taxonomy" id="183260"/>
    <lineage>
        <taxon>Eukaryota</taxon>
        <taxon>Viridiplantae</taxon>
        <taxon>Streptophyta</taxon>
        <taxon>Embryophyta</taxon>
        <taxon>Tracheophyta</taxon>
        <taxon>Spermatophyta</taxon>
        <taxon>Magnoliopsida</taxon>
        <taxon>eudicotyledons</taxon>
        <taxon>Gunneridae</taxon>
        <taxon>Pentapetalae</taxon>
        <taxon>rosids</taxon>
        <taxon>malvids</taxon>
        <taxon>Malvales</taxon>
        <taxon>Malvaceae</taxon>
        <taxon>Malvoideae</taxon>
        <taxon>Hibiscus</taxon>
    </lineage>
</organism>
<sequence length="136" mass="15209">MGFHTGWVQIHQHVNQFQRASSSSNPTLRSGHAHGPSLLAAWVELSIAGQIRLGVFMICTGLVIKGSNHFLLQLPSSSSMKKRETKALKTLASGYQSHRRYNTIQMVVQTSRDHRSEALESLFLISQSDFNPQNIH</sequence>
<reference evidence="1 2" key="1">
    <citation type="journal article" date="2024" name="G3 (Bethesda)">
        <title>Genome assembly of Hibiscus sabdariffa L. provides insights into metabolisms of medicinal natural products.</title>
        <authorList>
            <person name="Kim T."/>
        </authorList>
    </citation>
    <scope>NUCLEOTIDE SEQUENCE [LARGE SCALE GENOMIC DNA]</scope>
    <source>
        <strain evidence="1">TK-2024</strain>
        <tissue evidence="1">Old leaves</tissue>
    </source>
</reference>
<evidence type="ECO:0000313" key="2">
    <source>
        <dbReference type="Proteomes" id="UP001396334"/>
    </source>
</evidence>
<dbReference type="EMBL" id="JBBPBN010000024">
    <property type="protein sequence ID" value="KAK9009701.1"/>
    <property type="molecule type" value="Genomic_DNA"/>
</dbReference>
<dbReference type="Proteomes" id="UP001396334">
    <property type="component" value="Unassembled WGS sequence"/>
</dbReference>
<evidence type="ECO:0000313" key="1">
    <source>
        <dbReference type="EMBL" id="KAK9009701.1"/>
    </source>
</evidence>
<accession>A0ABR2R9Q5</accession>
<name>A0ABR2R9Q5_9ROSI</name>
<keyword evidence="2" id="KW-1185">Reference proteome</keyword>
<proteinExistence type="predicted"/>
<protein>
    <submittedName>
        <fullName evidence="1">Uncharacterized protein</fullName>
    </submittedName>
</protein>
<gene>
    <name evidence="1" type="ORF">V6N11_036230</name>
</gene>
<comment type="caution">
    <text evidence="1">The sequence shown here is derived from an EMBL/GenBank/DDBJ whole genome shotgun (WGS) entry which is preliminary data.</text>
</comment>